<sequence length="27" mass="3129">MKWRTYSLTWDPNHGGGLAFHTFTSCD</sequence>
<dbReference type="EMBL" id="OD576647">
    <property type="protein sequence ID" value="CAD7450611.1"/>
    <property type="molecule type" value="Genomic_DNA"/>
</dbReference>
<accession>A0A7R9FBU1</accession>
<proteinExistence type="predicted"/>
<name>A0A7R9FBU1_9NEOP</name>
<evidence type="ECO:0000313" key="1">
    <source>
        <dbReference type="EMBL" id="CAD7450611.1"/>
    </source>
</evidence>
<protein>
    <submittedName>
        <fullName evidence="1">Uncharacterized protein</fullName>
    </submittedName>
</protein>
<dbReference type="PROSITE" id="PS51257">
    <property type="entry name" value="PROKAR_LIPOPROTEIN"/>
    <property type="match status" value="1"/>
</dbReference>
<dbReference type="AlphaFoldDB" id="A0A7R9FBU1"/>
<reference evidence="1" key="1">
    <citation type="submission" date="2020-11" db="EMBL/GenBank/DDBJ databases">
        <authorList>
            <person name="Tran Van P."/>
        </authorList>
    </citation>
    <scope>NUCLEOTIDE SEQUENCE</scope>
</reference>
<gene>
    <name evidence="1" type="ORF">TBIB3V08_LOCUS12881</name>
</gene>
<organism evidence="1">
    <name type="scientific">Timema bartmani</name>
    <dbReference type="NCBI Taxonomy" id="61472"/>
    <lineage>
        <taxon>Eukaryota</taxon>
        <taxon>Metazoa</taxon>
        <taxon>Ecdysozoa</taxon>
        <taxon>Arthropoda</taxon>
        <taxon>Hexapoda</taxon>
        <taxon>Insecta</taxon>
        <taxon>Pterygota</taxon>
        <taxon>Neoptera</taxon>
        <taxon>Polyneoptera</taxon>
        <taxon>Phasmatodea</taxon>
        <taxon>Timematodea</taxon>
        <taxon>Timematoidea</taxon>
        <taxon>Timematidae</taxon>
        <taxon>Timema</taxon>
    </lineage>
</organism>